<evidence type="ECO:0000313" key="2">
    <source>
        <dbReference type="Proteomes" id="UP000663842"/>
    </source>
</evidence>
<organism evidence="1 2">
    <name type="scientific">Rotaria magnacalcarata</name>
    <dbReference type="NCBI Taxonomy" id="392030"/>
    <lineage>
        <taxon>Eukaryota</taxon>
        <taxon>Metazoa</taxon>
        <taxon>Spiralia</taxon>
        <taxon>Gnathifera</taxon>
        <taxon>Rotifera</taxon>
        <taxon>Eurotatoria</taxon>
        <taxon>Bdelloidea</taxon>
        <taxon>Philodinida</taxon>
        <taxon>Philodinidae</taxon>
        <taxon>Rotaria</taxon>
    </lineage>
</organism>
<proteinExistence type="predicted"/>
<reference evidence="1" key="1">
    <citation type="submission" date="2021-02" db="EMBL/GenBank/DDBJ databases">
        <authorList>
            <person name="Nowell W R."/>
        </authorList>
    </citation>
    <scope>NUCLEOTIDE SEQUENCE</scope>
</reference>
<sequence length="127" mass="15254">MLLLYSRTFLLNKVNVQVITIEILRFPLLGALLREYANKYKNPREKLIVLVHWTFLIQDFLISKGDENKDIIDWIKEENDSIDIIYFHDNLVIEAEQYFDNENFYIRLKMDENIQSSLQMSINDHID</sequence>
<protein>
    <submittedName>
        <fullName evidence="1">Uncharacterized protein</fullName>
    </submittedName>
</protein>
<dbReference type="AlphaFoldDB" id="A0A819CKK9"/>
<gene>
    <name evidence="1" type="ORF">UXM345_LOCUS5547</name>
</gene>
<accession>A0A819CKK9</accession>
<dbReference type="EMBL" id="CAJOBF010000414">
    <property type="protein sequence ID" value="CAF3813876.1"/>
    <property type="molecule type" value="Genomic_DNA"/>
</dbReference>
<name>A0A819CKK9_9BILA</name>
<dbReference type="Proteomes" id="UP000663842">
    <property type="component" value="Unassembled WGS sequence"/>
</dbReference>
<comment type="caution">
    <text evidence="1">The sequence shown here is derived from an EMBL/GenBank/DDBJ whole genome shotgun (WGS) entry which is preliminary data.</text>
</comment>
<evidence type="ECO:0000313" key="1">
    <source>
        <dbReference type="EMBL" id="CAF3813876.1"/>
    </source>
</evidence>